<dbReference type="Gene3D" id="3.10.350.10">
    <property type="entry name" value="LysM domain"/>
    <property type="match status" value="1"/>
</dbReference>
<dbReference type="PANTHER" id="PTHR47360:SF1">
    <property type="entry name" value="ENDOPEPTIDASE NLPC-RELATED"/>
    <property type="match status" value="1"/>
</dbReference>
<reference evidence="11" key="1">
    <citation type="journal article" date="2019" name="Int. J. Syst. Evol. Microbiol.">
        <title>The Global Catalogue of Microorganisms (GCM) 10K type strain sequencing project: providing services to taxonomists for standard genome sequencing and annotation.</title>
        <authorList>
            <consortium name="The Broad Institute Genomics Platform"/>
            <consortium name="The Broad Institute Genome Sequencing Center for Infectious Disease"/>
            <person name="Wu L."/>
            <person name="Ma J."/>
        </authorList>
    </citation>
    <scope>NUCLEOTIDE SEQUENCE [LARGE SCALE GENOMIC DNA]</scope>
    <source>
        <strain evidence="11">CCUG 62114</strain>
    </source>
</reference>
<feature type="compositionally biased region" description="Low complexity" evidence="7">
    <location>
        <begin position="56"/>
        <end position="66"/>
    </location>
</feature>
<dbReference type="InterPro" id="IPR052062">
    <property type="entry name" value="Murein_DD/LD_carboxypeptidase"/>
</dbReference>
<feature type="compositionally biased region" description="Low complexity" evidence="7">
    <location>
        <begin position="25"/>
        <end position="42"/>
    </location>
</feature>
<dbReference type="PROSITE" id="PS51257">
    <property type="entry name" value="PROKAR_LIPOPROTEIN"/>
    <property type="match status" value="1"/>
</dbReference>
<proteinExistence type="inferred from homology"/>
<keyword evidence="5" id="KW-0378">Hydrolase</keyword>
<evidence type="ECO:0000256" key="3">
    <source>
        <dbReference type="ARBA" id="ARBA00022729"/>
    </source>
</evidence>
<sequence length="258" mass="28495">MRKHYILIFVLTVLLISCKSKSRVVTSKSPSSKPKTYTTKKPINSSIPKSNTEKPNSNSTNSVSTSKKADKIVSKALSFKGTRYKYGGTSKSGMDCSGLMFTSFKSVNIHLPRTSIAQSNFGKNIKTKNIQKGDLLFFKTGRKNQINHVGLVISVKGRDVKFIHSSSSRGVMISSLKEGYWSNAYTKAKRVLTDFKETVNTKPTVIANSNGLKHKVQKGDTLYSIARKHNTSVNAIMKRNNLSSTNLKLGTVLIIPNK</sequence>
<dbReference type="InterPro" id="IPR000064">
    <property type="entry name" value="NLP_P60_dom"/>
</dbReference>
<keyword evidence="3" id="KW-0732">Signal</keyword>
<accession>A0ABW3I3I0</accession>
<evidence type="ECO:0000313" key="10">
    <source>
        <dbReference type="EMBL" id="MFD0964331.1"/>
    </source>
</evidence>
<dbReference type="SMART" id="SM00257">
    <property type="entry name" value="LysM"/>
    <property type="match status" value="1"/>
</dbReference>
<evidence type="ECO:0000313" key="11">
    <source>
        <dbReference type="Proteomes" id="UP001596997"/>
    </source>
</evidence>
<dbReference type="SUPFAM" id="SSF54001">
    <property type="entry name" value="Cysteine proteinases"/>
    <property type="match status" value="1"/>
</dbReference>
<evidence type="ECO:0000256" key="4">
    <source>
        <dbReference type="ARBA" id="ARBA00022737"/>
    </source>
</evidence>
<keyword evidence="6" id="KW-0788">Thiol protease</keyword>
<dbReference type="Gene3D" id="3.90.1720.10">
    <property type="entry name" value="endopeptidase domain like (from Nostoc punctiforme)"/>
    <property type="match status" value="1"/>
</dbReference>
<keyword evidence="2" id="KW-0645">Protease</keyword>
<evidence type="ECO:0000259" key="9">
    <source>
        <dbReference type="PROSITE" id="PS51935"/>
    </source>
</evidence>
<evidence type="ECO:0000259" key="8">
    <source>
        <dbReference type="PROSITE" id="PS51782"/>
    </source>
</evidence>
<protein>
    <submittedName>
        <fullName evidence="10">NlpC/P60 family protein</fullName>
    </submittedName>
</protein>
<feature type="domain" description="LysM" evidence="8">
    <location>
        <begin position="212"/>
        <end position="255"/>
    </location>
</feature>
<dbReference type="CDD" id="cd00118">
    <property type="entry name" value="LysM"/>
    <property type="match status" value="1"/>
</dbReference>
<evidence type="ECO:0000256" key="7">
    <source>
        <dbReference type="SAM" id="MobiDB-lite"/>
    </source>
</evidence>
<dbReference type="InterPro" id="IPR036779">
    <property type="entry name" value="LysM_dom_sf"/>
</dbReference>
<comment type="similarity">
    <text evidence="1">Belongs to the peptidase C40 family.</text>
</comment>
<dbReference type="PROSITE" id="PS51782">
    <property type="entry name" value="LYSM"/>
    <property type="match status" value="1"/>
</dbReference>
<feature type="region of interest" description="Disordered" evidence="7">
    <location>
        <begin position="25"/>
        <end position="67"/>
    </location>
</feature>
<gene>
    <name evidence="10" type="ORF">ACFQ1O_09970</name>
</gene>
<dbReference type="EMBL" id="JBHTJM010000009">
    <property type="protein sequence ID" value="MFD0964331.1"/>
    <property type="molecule type" value="Genomic_DNA"/>
</dbReference>
<dbReference type="PROSITE" id="PS51935">
    <property type="entry name" value="NLPC_P60"/>
    <property type="match status" value="1"/>
</dbReference>
<keyword evidence="4" id="KW-0677">Repeat</keyword>
<comment type="caution">
    <text evidence="10">The sequence shown here is derived from an EMBL/GenBank/DDBJ whole genome shotgun (WGS) entry which is preliminary data.</text>
</comment>
<name>A0ABW3I3I0_9FLAO</name>
<dbReference type="SUPFAM" id="SSF54106">
    <property type="entry name" value="LysM domain"/>
    <property type="match status" value="1"/>
</dbReference>
<dbReference type="Pfam" id="PF00877">
    <property type="entry name" value="NLPC_P60"/>
    <property type="match status" value="1"/>
</dbReference>
<dbReference type="Pfam" id="PF01476">
    <property type="entry name" value="LysM"/>
    <property type="match status" value="1"/>
</dbReference>
<keyword evidence="11" id="KW-1185">Reference proteome</keyword>
<dbReference type="RefSeq" id="WP_377715880.1">
    <property type="nucleotide sequence ID" value="NZ_JBHTJM010000009.1"/>
</dbReference>
<dbReference type="PANTHER" id="PTHR47360">
    <property type="entry name" value="MUREIN DD-ENDOPEPTIDASE MEPS/MUREIN LD-CARBOXYPEPTIDASE"/>
    <property type="match status" value="1"/>
</dbReference>
<organism evidence="10 11">
    <name type="scientific">Pseudofulvibacter geojedonensis</name>
    <dbReference type="NCBI Taxonomy" id="1123758"/>
    <lineage>
        <taxon>Bacteria</taxon>
        <taxon>Pseudomonadati</taxon>
        <taxon>Bacteroidota</taxon>
        <taxon>Flavobacteriia</taxon>
        <taxon>Flavobacteriales</taxon>
        <taxon>Flavobacteriaceae</taxon>
        <taxon>Pseudofulvibacter</taxon>
    </lineage>
</organism>
<feature type="domain" description="NlpC/P60" evidence="9">
    <location>
        <begin position="66"/>
        <end position="192"/>
    </location>
</feature>
<evidence type="ECO:0000256" key="6">
    <source>
        <dbReference type="ARBA" id="ARBA00022807"/>
    </source>
</evidence>
<dbReference type="InterPro" id="IPR018392">
    <property type="entry name" value="LysM"/>
</dbReference>
<evidence type="ECO:0000256" key="1">
    <source>
        <dbReference type="ARBA" id="ARBA00007074"/>
    </source>
</evidence>
<feature type="compositionally biased region" description="Polar residues" evidence="7">
    <location>
        <begin position="43"/>
        <end position="55"/>
    </location>
</feature>
<evidence type="ECO:0000256" key="2">
    <source>
        <dbReference type="ARBA" id="ARBA00022670"/>
    </source>
</evidence>
<evidence type="ECO:0000256" key="5">
    <source>
        <dbReference type="ARBA" id="ARBA00022801"/>
    </source>
</evidence>
<dbReference type="InterPro" id="IPR038765">
    <property type="entry name" value="Papain-like_cys_pep_sf"/>
</dbReference>
<dbReference type="Proteomes" id="UP001596997">
    <property type="component" value="Unassembled WGS sequence"/>
</dbReference>